<dbReference type="CDD" id="cd00854">
    <property type="entry name" value="NagA"/>
    <property type="match status" value="1"/>
</dbReference>
<feature type="domain" description="Amidohydrolase-related" evidence="9">
    <location>
        <begin position="44"/>
        <end position="367"/>
    </location>
</feature>
<evidence type="ECO:0000256" key="6">
    <source>
        <dbReference type="PIRSR" id="PIRSR038994-1"/>
    </source>
</evidence>
<evidence type="ECO:0000259" key="9">
    <source>
        <dbReference type="Pfam" id="PF01979"/>
    </source>
</evidence>
<dbReference type="InterPro" id="IPR006680">
    <property type="entry name" value="Amidohydro-rel"/>
</dbReference>
<dbReference type="GO" id="GO:0046872">
    <property type="term" value="F:metal ion binding"/>
    <property type="evidence" value="ECO:0007669"/>
    <property type="project" value="UniProtKB-KW"/>
</dbReference>
<feature type="binding site" evidence="8">
    <location>
        <position position="207"/>
    </location>
    <ligand>
        <name>Zn(2+)</name>
        <dbReference type="ChEBI" id="CHEBI:29105"/>
    </ligand>
</feature>
<gene>
    <name evidence="10" type="primary">nagA</name>
    <name evidence="10" type="ORF">H8S45_11070</name>
</gene>
<dbReference type="GO" id="GO:0006046">
    <property type="term" value="P:N-acetylglucosamine catabolic process"/>
    <property type="evidence" value="ECO:0007669"/>
    <property type="project" value="TreeGrafter"/>
</dbReference>
<comment type="caution">
    <text evidence="10">The sequence shown here is derived from an EMBL/GenBank/DDBJ whole genome shotgun (WGS) entry which is preliminary data.</text>
</comment>
<sequence length="369" mass="39306">MEFKNLKVYQPDGSFRTGSLTISGDRISAAEPTAEAVDMGGLYAVPGLVDLHFHGCVGYDFCDGTHEAISAIARYQAQNGVAAICPATMTYPEDKLSVIAEAAASYRTESRNAALVGINMEGPFISEAKKGAQNAAYLHAPDADMFRRLQKKANGLFKLCDLAPELPGAMETIEALAGEVRLSIAHTEADYDTACEAFRRGARQVTHLYNAMPPLSHRAPGVIGAAADNDEVAVELIADGVHIHPAVVRATFKMFWNRVMLISDSMMATGLEDGEYSLGGQAVTVRGNRATLHDGTIAGSATNLLDCVRSAVKMGIPLGQAIRSASTNPARAIGVQHDYGSLEPGKLANVLLLDDELNVHTLLLRGQLI</sequence>
<evidence type="ECO:0000256" key="8">
    <source>
        <dbReference type="PIRSR" id="PIRSR038994-3"/>
    </source>
</evidence>
<dbReference type="InterPro" id="IPR003764">
    <property type="entry name" value="GlcNAc_6-P_deAcase"/>
</dbReference>
<dbReference type="GO" id="GO:0008448">
    <property type="term" value="F:N-acetylglucosamine-6-phosphate deacetylase activity"/>
    <property type="evidence" value="ECO:0007669"/>
    <property type="project" value="UniProtKB-EC"/>
</dbReference>
<evidence type="ECO:0000313" key="11">
    <source>
        <dbReference type="Proteomes" id="UP000606499"/>
    </source>
</evidence>
<evidence type="ECO:0000256" key="1">
    <source>
        <dbReference type="ARBA" id="ARBA00010716"/>
    </source>
</evidence>
<keyword evidence="2 8" id="KW-0479">Metal-binding</keyword>
<organism evidence="10 11">
    <name type="scientific">Agathobaculum faecis</name>
    <dbReference type="NCBI Taxonomy" id="2763013"/>
    <lineage>
        <taxon>Bacteria</taxon>
        <taxon>Bacillati</taxon>
        <taxon>Bacillota</taxon>
        <taxon>Clostridia</taxon>
        <taxon>Eubacteriales</taxon>
        <taxon>Butyricicoccaceae</taxon>
        <taxon>Agathobaculum</taxon>
    </lineage>
</organism>
<feature type="binding site" evidence="7">
    <location>
        <begin position="297"/>
        <end position="299"/>
    </location>
    <ligand>
        <name>substrate</name>
    </ligand>
</feature>
<feature type="binding site" evidence="7">
    <location>
        <position position="218"/>
    </location>
    <ligand>
        <name>substrate</name>
    </ligand>
</feature>
<evidence type="ECO:0000256" key="4">
    <source>
        <dbReference type="ARBA" id="ARBA00023277"/>
    </source>
</evidence>
<dbReference type="InterPro" id="IPR011059">
    <property type="entry name" value="Metal-dep_hydrolase_composite"/>
</dbReference>
<feature type="binding site" evidence="7">
    <location>
        <position position="132"/>
    </location>
    <ligand>
        <name>substrate</name>
    </ligand>
</feature>
<dbReference type="EC" id="3.5.1.25" evidence="10"/>
<dbReference type="NCBIfam" id="TIGR00221">
    <property type="entry name" value="nagA"/>
    <property type="match status" value="1"/>
</dbReference>
<dbReference type="InterPro" id="IPR032466">
    <property type="entry name" value="Metal_Hydrolase"/>
</dbReference>
<proteinExistence type="inferred from homology"/>
<feature type="binding site" evidence="7">
    <location>
        <begin position="210"/>
        <end position="211"/>
    </location>
    <ligand>
        <name>substrate</name>
    </ligand>
</feature>
<evidence type="ECO:0000256" key="5">
    <source>
        <dbReference type="PIRNR" id="PIRNR038994"/>
    </source>
</evidence>
<protein>
    <submittedName>
        <fullName evidence="10">N-acetylglucosamine-6-phosphate deacetylase</fullName>
        <ecNumber evidence="10">3.5.1.25</ecNumber>
    </submittedName>
</protein>
<dbReference type="EMBL" id="JACOPL010000010">
    <property type="protein sequence ID" value="MBC5725997.1"/>
    <property type="molecule type" value="Genomic_DNA"/>
</dbReference>
<dbReference type="PIRSF" id="PIRSF038994">
    <property type="entry name" value="NagA"/>
    <property type="match status" value="1"/>
</dbReference>
<comment type="cofactor">
    <cofactor evidence="8">
        <name>a divalent metal cation</name>
        <dbReference type="ChEBI" id="CHEBI:60240"/>
    </cofactor>
    <text evidence="8">Binds 1 divalent metal cation per subunit.</text>
</comment>
<dbReference type="Proteomes" id="UP000606499">
    <property type="component" value="Unassembled WGS sequence"/>
</dbReference>
<dbReference type="PANTHER" id="PTHR11113:SF14">
    <property type="entry name" value="N-ACETYLGLUCOSAMINE-6-PHOSPHATE DEACETYLASE"/>
    <property type="match status" value="1"/>
</dbReference>
<evidence type="ECO:0000313" key="10">
    <source>
        <dbReference type="EMBL" id="MBC5725997.1"/>
    </source>
</evidence>
<keyword evidence="4 5" id="KW-0119">Carbohydrate metabolism</keyword>
<feature type="binding site" evidence="8">
    <location>
        <position position="186"/>
    </location>
    <ligand>
        <name>Zn(2+)</name>
        <dbReference type="ChEBI" id="CHEBI:29105"/>
    </ligand>
</feature>
<feature type="binding site" evidence="7">
    <location>
        <position position="242"/>
    </location>
    <ligand>
        <name>substrate</name>
    </ligand>
</feature>
<dbReference type="Gene3D" id="3.20.20.140">
    <property type="entry name" value="Metal-dependent hydrolases"/>
    <property type="match status" value="1"/>
</dbReference>
<evidence type="ECO:0000256" key="7">
    <source>
        <dbReference type="PIRSR" id="PIRSR038994-2"/>
    </source>
</evidence>
<dbReference type="PANTHER" id="PTHR11113">
    <property type="entry name" value="N-ACETYLGLUCOSAMINE-6-PHOSPHATE DEACETYLASE"/>
    <property type="match status" value="1"/>
</dbReference>
<reference evidence="10" key="1">
    <citation type="submission" date="2020-08" db="EMBL/GenBank/DDBJ databases">
        <title>Genome public.</title>
        <authorList>
            <person name="Liu C."/>
            <person name="Sun Q."/>
        </authorList>
    </citation>
    <scope>NUCLEOTIDE SEQUENCE</scope>
    <source>
        <strain evidence="10">NSJ-28</strain>
    </source>
</reference>
<dbReference type="Gene3D" id="2.30.40.10">
    <property type="entry name" value="Urease, subunit C, domain 1"/>
    <property type="match status" value="1"/>
</dbReference>
<comment type="similarity">
    <text evidence="1 5">Belongs to the metallo-dependent hydrolases superfamily. NagA family.</text>
</comment>
<dbReference type="SUPFAM" id="SSF51338">
    <property type="entry name" value="Composite domain of metallo-dependent hydrolases"/>
    <property type="match status" value="1"/>
</dbReference>
<accession>A0A923RWE2</accession>
<evidence type="ECO:0000256" key="2">
    <source>
        <dbReference type="ARBA" id="ARBA00022723"/>
    </source>
</evidence>
<dbReference type="AlphaFoldDB" id="A0A923RWE2"/>
<dbReference type="SUPFAM" id="SSF51556">
    <property type="entry name" value="Metallo-dependent hydrolases"/>
    <property type="match status" value="1"/>
</dbReference>
<keyword evidence="11" id="KW-1185">Reference proteome</keyword>
<name>A0A923RWE2_9FIRM</name>
<evidence type="ECO:0000256" key="3">
    <source>
        <dbReference type="ARBA" id="ARBA00022801"/>
    </source>
</evidence>
<keyword evidence="3 5" id="KW-0378">Hydrolase</keyword>
<feature type="active site" description="Proton donor/acceptor" evidence="6">
    <location>
        <position position="264"/>
    </location>
</feature>
<feature type="binding site" evidence="8">
    <location>
        <position position="121"/>
    </location>
    <ligand>
        <name>Zn(2+)</name>
        <dbReference type="ChEBI" id="CHEBI:29105"/>
    </ligand>
</feature>
<dbReference type="RefSeq" id="WP_054328029.1">
    <property type="nucleotide sequence ID" value="NZ_JACOPL010000010.1"/>
</dbReference>
<dbReference type="Pfam" id="PF01979">
    <property type="entry name" value="Amidohydro_1"/>
    <property type="match status" value="1"/>
</dbReference>